<dbReference type="EMBL" id="JAAIUW010000006">
    <property type="protein sequence ID" value="KAF7826250.1"/>
    <property type="molecule type" value="Genomic_DNA"/>
</dbReference>
<sequence length="91" mass="9842">MEPSAFAVSRSHPPLPRAVRLCRVVGRPLAFSGSVPRRSTLRPGAARLSGRSALKPQAACLSGRSALKPREPLAFLFNCSSLRIKFNELTV</sequence>
<protein>
    <submittedName>
        <fullName evidence="1">Uncharacterized protein</fullName>
    </submittedName>
</protein>
<evidence type="ECO:0000313" key="1">
    <source>
        <dbReference type="EMBL" id="KAF7826250.1"/>
    </source>
</evidence>
<comment type="caution">
    <text evidence="1">The sequence shown here is derived from an EMBL/GenBank/DDBJ whole genome shotgun (WGS) entry which is preliminary data.</text>
</comment>
<evidence type="ECO:0000313" key="2">
    <source>
        <dbReference type="Proteomes" id="UP000634136"/>
    </source>
</evidence>
<dbReference type="AlphaFoldDB" id="A0A834WK58"/>
<gene>
    <name evidence="1" type="ORF">G2W53_017414</name>
</gene>
<reference evidence="1" key="1">
    <citation type="submission" date="2020-09" db="EMBL/GenBank/DDBJ databases">
        <title>Genome-Enabled Discovery of Anthraquinone Biosynthesis in Senna tora.</title>
        <authorList>
            <person name="Kang S.-H."/>
            <person name="Pandey R.P."/>
            <person name="Lee C.-M."/>
            <person name="Sim J.-S."/>
            <person name="Jeong J.-T."/>
            <person name="Choi B.-S."/>
            <person name="Jung M."/>
            <person name="Ginzburg D."/>
            <person name="Zhao K."/>
            <person name="Won S.Y."/>
            <person name="Oh T.-J."/>
            <person name="Yu Y."/>
            <person name="Kim N.-H."/>
            <person name="Lee O.R."/>
            <person name="Lee T.-H."/>
            <person name="Bashyal P."/>
            <person name="Kim T.-S."/>
            <person name="Lee W.-H."/>
            <person name="Kawkins C."/>
            <person name="Kim C.-K."/>
            <person name="Kim J.S."/>
            <person name="Ahn B.O."/>
            <person name="Rhee S.Y."/>
            <person name="Sohng J.K."/>
        </authorList>
    </citation>
    <scope>NUCLEOTIDE SEQUENCE</scope>
    <source>
        <tissue evidence="1">Leaf</tissue>
    </source>
</reference>
<keyword evidence="2" id="KW-1185">Reference proteome</keyword>
<organism evidence="1 2">
    <name type="scientific">Senna tora</name>
    <dbReference type="NCBI Taxonomy" id="362788"/>
    <lineage>
        <taxon>Eukaryota</taxon>
        <taxon>Viridiplantae</taxon>
        <taxon>Streptophyta</taxon>
        <taxon>Embryophyta</taxon>
        <taxon>Tracheophyta</taxon>
        <taxon>Spermatophyta</taxon>
        <taxon>Magnoliopsida</taxon>
        <taxon>eudicotyledons</taxon>
        <taxon>Gunneridae</taxon>
        <taxon>Pentapetalae</taxon>
        <taxon>rosids</taxon>
        <taxon>fabids</taxon>
        <taxon>Fabales</taxon>
        <taxon>Fabaceae</taxon>
        <taxon>Caesalpinioideae</taxon>
        <taxon>Cassia clade</taxon>
        <taxon>Senna</taxon>
    </lineage>
</organism>
<dbReference type="Proteomes" id="UP000634136">
    <property type="component" value="Unassembled WGS sequence"/>
</dbReference>
<name>A0A834WK58_9FABA</name>
<proteinExistence type="predicted"/>
<accession>A0A834WK58</accession>